<dbReference type="InterPro" id="IPR052940">
    <property type="entry name" value="Carb_Esterase_6"/>
</dbReference>
<dbReference type="InterPro" id="IPR005181">
    <property type="entry name" value="SASA"/>
</dbReference>
<dbReference type="RefSeq" id="WP_201373835.1">
    <property type="nucleotide sequence ID" value="NZ_BNJG01000002.1"/>
</dbReference>
<organism evidence="3 4">
    <name type="scientific">Ktedonobacter robiniae</name>
    <dbReference type="NCBI Taxonomy" id="2778365"/>
    <lineage>
        <taxon>Bacteria</taxon>
        <taxon>Bacillati</taxon>
        <taxon>Chloroflexota</taxon>
        <taxon>Ktedonobacteria</taxon>
        <taxon>Ktedonobacterales</taxon>
        <taxon>Ktedonobacteraceae</taxon>
        <taxon>Ktedonobacter</taxon>
    </lineage>
</organism>
<dbReference type="Pfam" id="PF03629">
    <property type="entry name" value="SASA"/>
    <property type="match status" value="1"/>
</dbReference>
<protein>
    <recommendedName>
        <fullName evidence="2">Sialate O-acetylesterase domain-containing protein</fullName>
    </recommendedName>
</protein>
<feature type="domain" description="Sialate O-acetylesterase" evidence="2">
    <location>
        <begin position="49"/>
        <end position="297"/>
    </location>
</feature>
<evidence type="ECO:0000313" key="4">
    <source>
        <dbReference type="Proteomes" id="UP000654345"/>
    </source>
</evidence>
<name>A0ABQ3UX41_9CHLR</name>
<dbReference type="SUPFAM" id="SSF52266">
    <property type="entry name" value="SGNH hydrolase"/>
    <property type="match status" value="1"/>
</dbReference>
<dbReference type="Gene3D" id="3.40.50.1110">
    <property type="entry name" value="SGNH hydrolase"/>
    <property type="match status" value="1"/>
</dbReference>
<dbReference type="EMBL" id="BNJG01000002">
    <property type="protein sequence ID" value="GHO57424.1"/>
    <property type="molecule type" value="Genomic_DNA"/>
</dbReference>
<dbReference type="PANTHER" id="PTHR31988">
    <property type="entry name" value="ESTERASE, PUTATIVE (DUF303)-RELATED"/>
    <property type="match status" value="1"/>
</dbReference>
<proteinExistence type="predicted"/>
<reference evidence="3 4" key="1">
    <citation type="journal article" date="2021" name="Int. J. Syst. Evol. Microbiol.">
        <title>Reticulibacter mediterranei gen. nov., sp. nov., within the new family Reticulibacteraceae fam. nov., and Ktedonospora formicarum gen. nov., sp. nov., Ktedonobacter robiniae sp. nov., Dictyobacter formicarum sp. nov. and Dictyobacter arantiisoli sp. nov., belonging to the class Ktedonobacteria.</title>
        <authorList>
            <person name="Yabe S."/>
            <person name="Zheng Y."/>
            <person name="Wang C.M."/>
            <person name="Sakai Y."/>
            <person name="Abe K."/>
            <person name="Yokota A."/>
            <person name="Donadio S."/>
            <person name="Cavaletti L."/>
            <person name="Monciardini P."/>
        </authorList>
    </citation>
    <scope>NUCLEOTIDE SEQUENCE [LARGE SCALE GENOMIC DNA]</scope>
    <source>
        <strain evidence="3 4">SOSP1-30</strain>
    </source>
</reference>
<dbReference type="Proteomes" id="UP000654345">
    <property type="component" value="Unassembled WGS sequence"/>
</dbReference>
<gene>
    <name evidence="3" type="ORF">KSB_58990</name>
</gene>
<dbReference type="InterPro" id="IPR036514">
    <property type="entry name" value="SGNH_hydro_sf"/>
</dbReference>
<sequence>MIYTTLQRYQVLQRDSDNQARVKQADGQIVELPVGGPYTVGDAHDILVGDIWILAGQSNMEGIGDLVDVESPSPFAHSFQSREEWAIAEEPLHWLGESPRIVHHQLWGFDKVPDEIPPRDPQRTKGAGLGLTFAKERYIRTGVPIGLIPSAHGGTSMEQWDPAKRDEGDASLYGALLKRVEKVGGKIAGVLWYQGESDAYPEATERYHQRMHTLVTALRADLQAPDLPFYYVQIGRFIRSIADPDADVCWSGMREAQRTWQDMLPHTAMVAAIDLELNDWIHVGTQGLKRLGRRLADCVDGLRSPYISSVVLERERARIRITYRYVRGGLHAHGLPGGFSLRDQQGVAIPAIYKTILEGNVITLHLTEEPLPEGAALWYGWGADPYCNITDGADMAIPAFGPWLLA</sequence>
<keyword evidence="4" id="KW-1185">Reference proteome</keyword>
<accession>A0ABQ3UX41</accession>
<evidence type="ECO:0000256" key="1">
    <source>
        <dbReference type="ARBA" id="ARBA00022801"/>
    </source>
</evidence>
<keyword evidence="1" id="KW-0378">Hydrolase</keyword>
<comment type="caution">
    <text evidence="3">The sequence shown here is derived from an EMBL/GenBank/DDBJ whole genome shotgun (WGS) entry which is preliminary data.</text>
</comment>
<dbReference type="PANTHER" id="PTHR31988:SF19">
    <property type="entry name" value="9-O-ACETYL-N-ACETYLNEURAMINIC ACID DEACETYLASE-RELATED"/>
    <property type="match status" value="1"/>
</dbReference>
<evidence type="ECO:0000259" key="2">
    <source>
        <dbReference type="Pfam" id="PF03629"/>
    </source>
</evidence>
<evidence type="ECO:0000313" key="3">
    <source>
        <dbReference type="EMBL" id="GHO57424.1"/>
    </source>
</evidence>